<evidence type="ECO:0000259" key="3">
    <source>
        <dbReference type="PROSITE" id="PS51459"/>
    </source>
</evidence>
<dbReference type="InterPro" id="IPR036597">
    <property type="entry name" value="Fido-like_dom_sf"/>
</dbReference>
<evidence type="ECO:0000313" key="5">
    <source>
        <dbReference type="Proteomes" id="UP000273675"/>
    </source>
</evidence>
<dbReference type="InterPro" id="IPR054760">
    <property type="entry name" value="DIP2311-like_C"/>
</dbReference>
<sequence length="376" mass="42055">MKYNWQQKDWPEFRFEVAEIQGLLYEFAEKAGRVSGALSGLPDSMQTETIIELMVAEAVKTSEIEGEFISREDVRSSLMKHLGVGPEPEEVSDERAKGVAQLMLRVRDEYAAPLTDQMLFDWHQLLLGGVVDPEKLSVGQWRSSDEPMQVVSGAYGKWKVHYEAPPSDRVPDEMARYISWFNDSAPDGSAAMQPAPVRSAIAHVYFESVHPFEDGNGRVGRALSEKVLSQGLGRPVVLSLSEAIERKRNDYYDALKRAQRSNDVTEWVHYFVSTIVEAQDRADEQVSFILAKARFFDRHGDALSERQNKIVVKMLEAGPDGFQGGMNARKYMSMAKVSKATATRDLQHLAEIGALLPVGAGRSARYEVNLANEQLA</sequence>
<dbReference type="OrthoDB" id="9813719at2"/>
<dbReference type="EMBL" id="RBIM01000010">
    <property type="protein sequence ID" value="RKQ89528.1"/>
    <property type="molecule type" value="Genomic_DNA"/>
</dbReference>
<name>A0A495CVX1_9PROT</name>
<proteinExistence type="predicted"/>
<dbReference type="Proteomes" id="UP000273675">
    <property type="component" value="Unassembled WGS sequence"/>
</dbReference>
<comment type="caution">
    <text evidence="4">The sequence shown here is derived from an EMBL/GenBank/DDBJ whole genome shotgun (WGS) entry which is preliminary data.</text>
</comment>
<feature type="binding site" evidence="2">
    <location>
        <begin position="251"/>
        <end position="252"/>
    </location>
    <ligand>
        <name>ATP</name>
        <dbReference type="ChEBI" id="CHEBI:30616"/>
    </ligand>
</feature>
<evidence type="ECO:0000256" key="1">
    <source>
        <dbReference type="PIRSR" id="PIRSR640198-1"/>
    </source>
</evidence>
<dbReference type="SUPFAM" id="SSF140931">
    <property type="entry name" value="Fic-like"/>
    <property type="match status" value="1"/>
</dbReference>
<evidence type="ECO:0000256" key="2">
    <source>
        <dbReference type="PIRSR" id="PIRSR640198-2"/>
    </source>
</evidence>
<evidence type="ECO:0000313" key="4">
    <source>
        <dbReference type="EMBL" id="RKQ89528.1"/>
    </source>
</evidence>
<dbReference type="AlphaFoldDB" id="A0A495CVX1"/>
<dbReference type="InterPro" id="IPR040198">
    <property type="entry name" value="Fido_containing"/>
</dbReference>
<dbReference type="InterPro" id="IPR036388">
    <property type="entry name" value="WH-like_DNA-bd_sf"/>
</dbReference>
<gene>
    <name evidence="4" type="ORF">C7435_3389</name>
</gene>
<dbReference type="InterPro" id="IPR003812">
    <property type="entry name" value="Fido"/>
</dbReference>
<keyword evidence="2" id="KW-0547">Nucleotide-binding</keyword>
<dbReference type="InterPro" id="IPR025230">
    <property type="entry name" value="DUF4172"/>
</dbReference>
<feature type="binding site" evidence="2">
    <location>
        <begin position="214"/>
        <end position="221"/>
    </location>
    <ligand>
        <name>ATP</name>
        <dbReference type="ChEBI" id="CHEBI:30616"/>
    </ligand>
</feature>
<dbReference type="Pfam" id="PF13776">
    <property type="entry name" value="DUF4172"/>
    <property type="match status" value="1"/>
</dbReference>
<dbReference type="RefSeq" id="WP_121212575.1">
    <property type="nucleotide sequence ID" value="NZ_JADFAN010000002.1"/>
</dbReference>
<accession>A0A495CVX1</accession>
<dbReference type="Gene3D" id="1.10.3290.10">
    <property type="entry name" value="Fido-like domain"/>
    <property type="match status" value="1"/>
</dbReference>
<dbReference type="Pfam" id="PF02661">
    <property type="entry name" value="Fic"/>
    <property type="match status" value="1"/>
</dbReference>
<feature type="domain" description="Fido" evidence="3">
    <location>
        <begin position="114"/>
        <end position="273"/>
    </location>
</feature>
<dbReference type="Pfam" id="PF22168">
    <property type="entry name" value="DIP2311-like_C"/>
    <property type="match status" value="1"/>
</dbReference>
<dbReference type="Gene3D" id="1.10.10.10">
    <property type="entry name" value="Winged helix-like DNA-binding domain superfamily/Winged helix DNA-binding domain"/>
    <property type="match status" value="1"/>
</dbReference>
<dbReference type="PANTHER" id="PTHR13504">
    <property type="entry name" value="FIDO DOMAIN-CONTAINING PROTEIN DDB_G0283145"/>
    <property type="match status" value="1"/>
</dbReference>
<dbReference type="GO" id="GO:0005524">
    <property type="term" value="F:ATP binding"/>
    <property type="evidence" value="ECO:0007669"/>
    <property type="project" value="UniProtKB-KW"/>
</dbReference>
<dbReference type="PANTHER" id="PTHR13504:SF33">
    <property type="entry name" value="FIC FAMILY PROTEIN"/>
    <property type="match status" value="1"/>
</dbReference>
<dbReference type="PROSITE" id="PS51459">
    <property type="entry name" value="FIDO"/>
    <property type="match status" value="1"/>
</dbReference>
<protein>
    <submittedName>
        <fullName evidence="4">Fic family protein</fullName>
    </submittedName>
</protein>
<feature type="active site" evidence="1">
    <location>
        <position position="210"/>
    </location>
</feature>
<reference evidence="4 5" key="1">
    <citation type="submission" date="2018-10" db="EMBL/GenBank/DDBJ databases">
        <title>Genomic Encyclopedia of Type Strains, Phase IV (KMG-IV): sequencing the most valuable type-strain genomes for metagenomic binning, comparative biology and taxonomic classification.</title>
        <authorList>
            <person name="Goeker M."/>
        </authorList>
    </citation>
    <scope>NUCLEOTIDE SEQUENCE [LARGE SCALE GENOMIC DNA]</scope>
    <source>
        <strain evidence="4 5">DSM 4734</strain>
    </source>
</reference>
<organism evidence="4 5">
    <name type="scientific">Maricaulis maris</name>
    <dbReference type="NCBI Taxonomy" id="74318"/>
    <lineage>
        <taxon>Bacteria</taxon>
        <taxon>Pseudomonadati</taxon>
        <taxon>Pseudomonadota</taxon>
        <taxon>Alphaproteobacteria</taxon>
        <taxon>Maricaulales</taxon>
        <taxon>Maricaulaceae</taxon>
        <taxon>Maricaulis</taxon>
    </lineage>
</organism>
<keyword evidence="2" id="KW-0067">ATP-binding</keyword>